<protein>
    <recommendedName>
        <fullName evidence="3">Alpha/beta hydrolase fold-3 domain-containing protein</fullName>
    </recommendedName>
</protein>
<organism evidence="4 5">
    <name type="scientific">Camellia sinensis var. sinensis</name>
    <name type="common">China tea</name>
    <dbReference type="NCBI Taxonomy" id="542762"/>
    <lineage>
        <taxon>Eukaryota</taxon>
        <taxon>Viridiplantae</taxon>
        <taxon>Streptophyta</taxon>
        <taxon>Embryophyta</taxon>
        <taxon>Tracheophyta</taxon>
        <taxon>Spermatophyta</taxon>
        <taxon>Magnoliopsida</taxon>
        <taxon>eudicotyledons</taxon>
        <taxon>Gunneridae</taxon>
        <taxon>Pentapetalae</taxon>
        <taxon>asterids</taxon>
        <taxon>Ericales</taxon>
        <taxon>Theaceae</taxon>
        <taxon>Camellia</taxon>
    </lineage>
</organism>
<name>A0A4S4DTN8_CAMSN</name>
<dbReference type="PANTHER" id="PTHR23024">
    <property type="entry name" value="ARYLACETAMIDE DEACETYLASE"/>
    <property type="match status" value="1"/>
</dbReference>
<feature type="compositionally biased region" description="Low complexity" evidence="2">
    <location>
        <begin position="55"/>
        <end position="88"/>
    </location>
</feature>
<evidence type="ECO:0000256" key="1">
    <source>
        <dbReference type="ARBA" id="ARBA00010515"/>
    </source>
</evidence>
<proteinExistence type="inferred from homology"/>
<feature type="compositionally biased region" description="Low complexity" evidence="2">
    <location>
        <begin position="105"/>
        <end position="116"/>
    </location>
</feature>
<dbReference type="InterPro" id="IPR013094">
    <property type="entry name" value="AB_hydrolase_3"/>
</dbReference>
<comment type="similarity">
    <text evidence="1">Belongs to the 'GDXG' lipolytic enzyme family.</text>
</comment>
<dbReference type="InterPro" id="IPR050466">
    <property type="entry name" value="Carboxylest/Gibb_receptor"/>
</dbReference>
<dbReference type="SUPFAM" id="SSF53474">
    <property type="entry name" value="alpha/beta-Hydrolases"/>
    <property type="match status" value="1"/>
</dbReference>
<comment type="caution">
    <text evidence="4">The sequence shown here is derived from an EMBL/GenBank/DDBJ whole genome shotgun (WGS) entry which is preliminary data.</text>
</comment>
<feature type="domain" description="Alpha/beta hydrolase fold-3" evidence="3">
    <location>
        <begin position="171"/>
        <end position="345"/>
    </location>
</feature>
<feature type="compositionally biased region" description="Pro residues" evidence="2">
    <location>
        <begin position="117"/>
        <end position="128"/>
    </location>
</feature>
<dbReference type="Pfam" id="PF07859">
    <property type="entry name" value="Abhydrolase_3"/>
    <property type="match status" value="1"/>
</dbReference>
<evidence type="ECO:0000256" key="2">
    <source>
        <dbReference type="SAM" id="MobiDB-lite"/>
    </source>
</evidence>
<dbReference type="InterPro" id="IPR029058">
    <property type="entry name" value="AB_hydrolase_fold"/>
</dbReference>
<evidence type="ECO:0000259" key="3">
    <source>
        <dbReference type="Pfam" id="PF07859"/>
    </source>
</evidence>
<reference evidence="4 5" key="1">
    <citation type="journal article" date="2018" name="Proc. Natl. Acad. Sci. U.S.A.">
        <title>Draft genome sequence of Camellia sinensis var. sinensis provides insights into the evolution of the tea genome and tea quality.</title>
        <authorList>
            <person name="Wei C."/>
            <person name="Yang H."/>
            <person name="Wang S."/>
            <person name="Zhao J."/>
            <person name="Liu C."/>
            <person name="Gao L."/>
            <person name="Xia E."/>
            <person name="Lu Y."/>
            <person name="Tai Y."/>
            <person name="She G."/>
            <person name="Sun J."/>
            <person name="Cao H."/>
            <person name="Tong W."/>
            <person name="Gao Q."/>
            <person name="Li Y."/>
            <person name="Deng W."/>
            <person name="Jiang X."/>
            <person name="Wang W."/>
            <person name="Chen Q."/>
            <person name="Zhang S."/>
            <person name="Li H."/>
            <person name="Wu J."/>
            <person name="Wang P."/>
            <person name="Li P."/>
            <person name="Shi C."/>
            <person name="Zheng F."/>
            <person name="Jian J."/>
            <person name="Huang B."/>
            <person name="Shan D."/>
            <person name="Shi M."/>
            <person name="Fang C."/>
            <person name="Yue Y."/>
            <person name="Li F."/>
            <person name="Li D."/>
            <person name="Wei S."/>
            <person name="Han B."/>
            <person name="Jiang C."/>
            <person name="Yin Y."/>
            <person name="Xia T."/>
            <person name="Zhang Z."/>
            <person name="Bennetzen J.L."/>
            <person name="Zhao S."/>
            <person name="Wan X."/>
        </authorList>
    </citation>
    <scope>NUCLEOTIDE SEQUENCE [LARGE SCALE GENOMIC DNA]</scope>
    <source>
        <strain evidence="5">cv. Shuchazao</strain>
        <tissue evidence="4">Leaf</tissue>
    </source>
</reference>
<feature type="compositionally biased region" description="Pro residues" evidence="2">
    <location>
        <begin position="89"/>
        <end position="104"/>
    </location>
</feature>
<dbReference type="GO" id="GO:0016787">
    <property type="term" value="F:hydrolase activity"/>
    <property type="evidence" value="ECO:0007669"/>
    <property type="project" value="InterPro"/>
</dbReference>
<sequence>MFVIQTHSRSANSTRAYHTIKLLYSRFLHHNKVREVKKVQWLVEPNPNQPFHGRSNSYSPPTPLLSTPLAAPTAPSTAASPPSSTSNLLPPPPNPSTASPPPTPQSTLLSISGSASTPPPSPPPPPASPSSSTSTAVDSSTSPPTPKSTTASAAASLEPYQPSSSPSITALAPEHRFPSQFVDALDALKFLDDAVLPPIADLSRCFITGDSAGANIAHHAAVRAAEEEFRRVKIAGVIAVQPFFGGEKRTESELRLARVPLVSTEITDWLWRAFLPEKSDRNHEVVNVSGPKSASISGVKFPATMVVVGGFDPLQDRQRRYHGWLKKCGVETCLVEYPNAVHAFYWFPELPESSMLIRDVRDFIQKHE</sequence>
<evidence type="ECO:0000313" key="5">
    <source>
        <dbReference type="Proteomes" id="UP000306102"/>
    </source>
</evidence>
<dbReference type="EMBL" id="SDRB02010408">
    <property type="protein sequence ID" value="THG06622.1"/>
    <property type="molecule type" value="Genomic_DNA"/>
</dbReference>
<dbReference type="Proteomes" id="UP000306102">
    <property type="component" value="Unassembled WGS sequence"/>
</dbReference>
<keyword evidence="5" id="KW-1185">Reference proteome</keyword>
<accession>A0A4S4DTN8</accession>
<feature type="region of interest" description="Disordered" evidence="2">
    <location>
        <begin position="47"/>
        <end position="170"/>
    </location>
</feature>
<dbReference type="STRING" id="542762.A0A4S4DTN8"/>
<feature type="compositionally biased region" description="Low complexity" evidence="2">
    <location>
        <begin position="129"/>
        <end position="156"/>
    </location>
</feature>
<dbReference type="AlphaFoldDB" id="A0A4S4DTN8"/>
<gene>
    <name evidence="4" type="ORF">TEA_005245</name>
</gene>
<dbReference type="PANTHER" id="PTHR23024:SF24">
    <property type="entry name" value="ALPHA_BETA HYDROLASE FOLD-3 DOMAIN-CONTAINING PROTEIN"/>
    <property type="match status" value="1"/>
</dbReference>
<dbReference type="Gene3D" id="3.40.50.1820">
    <property type="entry name" value="alpha/beta hydrolase"/>
    <property type="match status" value="1"/>
</dbReference>
<evidence type="ECO:0000313" key="4">
    <source>
        <dbReference type="EMBL" id="THG06622.1"/>
    </source>
</evidence>